<sequence length="440" mass="47483">MVATSFPISVSKDSPFGLYNIPFGVFSTLPGIGHGPRPRAGVAIGDLVIELHVLADYGVFGASPQTSNSWGEIFLEPVLNSFAALPAEDRKRARSTIIENLSKVDSLLFTTAELNEKAFVAAKDVQMHLPMKITDYTDSFSSLIHAQNVSPSMHPLGLELPRAFTEYPMGYNGRISSIRPSGTNVVRPSGFYLNDGDNRPTFQPTKQLDFEIELGALISKPIPFGTTVDAKTAADHIFGYVLHNDWSARDIQKYEMPPLGPLHSKGFITTISPWVVTVDALDSSKTGPPTSNGTNIHPSLVADEINHGVYDIEFTATVKRGVNASVEIVRSNYASSYWSMPQQVAYQSSAGHGINTGDLVASGTISSPAPEVKEGLGTYGCLLEALAQKHVLPEVGGKPMSWIKDGDEFTIEGWFKTEDGSRAGFGGLTSLVLPARPSWP</sequence>
<comment type="cofactor">
    <cofactor evidence="13">
        <name>Mg(2+)</name>
        <dbReference type="ChEBI" id="CHEBI:18420"/>
    </cofactor>
    <cofactor evidence="13">
        <name>Ca(2+)</name>
        <dbReference type="ChEBI" id="CHEBI:29108"/>
    </cofactor>
</comment>
<evidence type="ECO:0000259" key="15">
    <source>
        <dbReference type="Pfam" id="PF09298"/>
    </source>
</evidence>
<evidence type="ECO:0000256" key="6">
    <source>
        <dbReference type="ARBA" id="ARBA00022837"/>
    </source>
</evidence>
<dbReference type="InterPro" id="IPR036462">
    <property type="entry name" value="Fumarylacetoacetase_N_sf"/>
</dbReference>
<dbReference type="HOGENOM" id="CLU_026207_2_0_1"/>
<evidence type="ECO:0000259" key="14">
    <source>
        <dbReference type="Pfam" id="PF01557"/>
    </source>
</evidence>
<dbReference type="EMBL" id="AMGX01000001">
    <property type="protein sequence ID" value="EXJ76526.1"/>
    <property type="molecule type" value="Genomic_DNA"/>
</dbReference>
<dbReference type="UniPathway" id="UPA00139">
    <property type="reaction ID" value="UER00341"/>
</dbReference>
<comment type="caution">
    <text evidence="16">The sequence shown here is derived from an EMBL/GenBank/DDBJ whole genome shotgun (WGS) entry which is preliminary data.</text>
</comment>
<keyword evidence="7 12" id="KW-0460">Magnesium</keyword>
<feature type="binding site" evidence="11">
    <location>
        <position position="252"/>
    </location>
    <ligand>
        <name>substrate</name>
    </ligand>
</feature>
<feature type="binding site" evidence="12">
    <location>
        <position position="138"/>
    </location>
    <ligand>
        <name>Ca(2+)</name>
        <dbReference type="ChEBI" id="CHEBI:29108"/>
    </ligand>
</feature>
<evidence type="ECO:0000256" key="4">
    <source>
        <dbReference type="ARBA" id="ARBA00022723"/>
    </source>
</evidence>
<reference evidence="16 17" key="1">
    <citation type="submission" date="2013-03" db="EMBL/GenBank/DDBJ databases">
        <title>The Genome Sequence of Cladophialophora psammophila CBS 110553.</title>
        <authorList>
            <consortium name="The Broad Institute Genomics Platform"/>
            <person name="Cuomo C."/>
            <person name="de Hoog S."/>
            <person name="Gorbushina A."/>
            <person name="Walker B."/>
            <person name="Young S.K."/>
            <person name="Zeng Q."/>
            <person name="Gargeya S."/>
            <person name="Fitzgerald M."/>
            <person name="Haas B."/>
            <person name="Abouelleil A."/>
            <person name="Allen A.W."/>
            <person name="Alvarado L."/>
            <person name="Arachchi H.M."/>
            <person name="Berlin A.M."/>
            <person name="Chapman S.B."/>
            <person name="Gainer-Dewar J."/>
            <person name="Goldberg J."/>
            <person name="Griggs A."/>
            <person name="Gujja S."/>
            <person name="Hansen M."/>
            <person name="Howarth C."/>
            <person name="Imamovic A."/>
            <person name="Ireland A."/>
            <person name="Larimer J."/>
            <person name="McCowan C."/>
            <person name="Murphy C."/>
            <person name="Pearson M."/>
            <person name="Poon T.W."/>
            <person name="Priest M."/>
            <person name="Roberts A."/>
            <person name="Saif S."/>
            <person name="Shea T."/>
            <person name="Sisk P."/>
            <person name="Sykes S."/>
            <person name="Wortman J."/>
            <person name="Nusbaum C."/>
            <person name="Birren B."/>
        </authorList>
    </citation>
    <scope>NUCLEOTIDE SEQUENCE [LARGE SCALE GENOMIC DNA]</scope>
    <source>
        <strain evidence="16 17">CBS 110553</strain>
    </source>
</reference>
<feature type="binding site" evidence="12">
    <location>
        <position position="211"/>
    </location>
    <ligand>
        <name>Ca(2+)</name>
        <dbReference type="ChEBI" id="CHEBI:29108"/>
    </ligand>
</feature>
<feature type="binding site" evidence="12">
    <location>
        <position position="245"/>
    </location>
    <ligand>
        <name>Ca(2+)</name>
        <dbReference type="ChEBI" id="CHEBI:29108"/>
    </ligand>
</feature>
<keyword evidence="5 13" id="KW-0378">Hydrolase</keyword>
<dbReference type="GO" id="GO:0046872">
    <property type="term" value="F:metal ion binding"/>
    <property type="evidence" value="ECO:0007669"/>
    <property type="project" value="UniProtKB-UniRule"/>
</dbReference>
<keyword evidence="6 12" id="KW-0106">Calcium</keyword>
<evidence type="ECO:0000256" key="1">
    <source>
        <dbReference type="ARBA" id="ARBA00004782"/>
    </source>
</evidence>
<dbReference type="SUPFAM" id="SSF56529">
    <property type="entry name" value="FAH"/>
    <property type="match status" value="1"/>
</dbReference>
<dbReference type="SUPFAM" id="SSF63433">
    <property type="entry name" value="Fumarylacetoacetate hydrolase, FAH, N-terminal domain"/>
    <property type="match status" value="1"/>
</dbReference>
<evidence type="ECO:0000313" key="16">
    <source>
        <dbReference type="EMBL" id="EXJ76526.1"/>
    </source>
</evidence>
<dbReference type="OrthoDB" id="9971669at2759"/>
<dbReference type="PANTHER" id="PTHR43069:SF2">
    <property type="entry name" value="FUMARYLACETOACETASE"/>
    <property type="match status" value="1"/>
</dbReference>
<dbReference type="STRING" id="1182543.W9XHV3"/>
<feature type="active site" description="Proton acceptor" evidence="10">
    <location>
        <position position="145"/>
    </location>
</feature>
<evidence type="ECO:0000256" key="7">
    <source>
        <dbReference type="ARBA" id="ARBA00022842"/>
    </source>
</evidence>
<comment type="similarity">
    <text evidence="2 13">Belongs to the FAH family.</text>
</comment>
<feature type="binding site" evidence="11">
    <location>
        <position position="364"/>
    </location>
    <ligand>
        <name>substrate</name>
    </ligand>
</feature>
<evidence type="ECO:0000256" key="3">
    <source>
        <dbReference type="ARBA" id="ARBA00012094"/>
    </source>
</evidence>
<evidence type="ECO:0000256" key="11">
    <source>
        <dbReference type="PIRSR" id="PIRSR605959-2"/>
    </source>
</evidence>
<proteinExistence type="inferred from homology"/>
<evidence type="ECO:0000256" key="13">
    <source>
        <dbReference type="RuleBase" id="RU366008"/>
    </source>
</evidence>
<feature type="binding site" evidence="12">
    <location>
        <position position="245"/>
    </location>
    <ligand>
        <name>Mg(2+)</name>
        <dbReference type="ChEBI" id="CHEBI:18420"/>
    </ligand>
</feature>
<evidence type="ECO:0000256" key="10">
    <source>
        <dbReference type="PIRSR" id="PIRSR605959-1"/>
    </source>
</evidence>
<dbReference type="GO" id="GO:0006559">
    <property type="term" value="P:L-phenylalanine catabolic process"/>
    <property type="evidence" value="ECO:0007669"/>
    <property type="project" value="UniProtKB-UniRule"/>
</dbReference>
<dbReference type="InterPro" id="IPR015377">
    <property type="entry name" value="Fumarylacetoacetase_N"/>
</dbReference>
<evidence type="ECO:0000256" key="8">
    <source>
        <dbReference type="ARBA" id="ARBA00022878"/>
    </source>
</evidence>
<keyword evidence="9 13" id="KW-0585">Phenylalanine catabolism</keyword>
<dbReference type="AlphaFoldDB" id="W9XHV3"/>
<dbReference type="Proteomes" id="UP000019471">
    <property type="component" value="Unassembled WGS sequence"/>
</dbReference>
<feature type="binding site" evidence="12">
    <location>
        <position position="265"/>
    </location>
    <ligand>
        <name>Mg(2+)</name>
        <dbReference type="ChEBI" id="CHEBI:18420"/>
    </ligand>
</feature>
<name>W9XHV3_9EURO</name>
<dbReference type="Gene3D" id="3.90.850.10">
    <property type="entry name" value="Fumarylacetoacetase-like, C-terminal domain"/>
    <property type="match status" value="1"/>
</dbReference>
<feature type="binding site" evidence="11">
    <location>
        <position position="140"/>
    </location>
    <ligand>
        <name>substrate</name>
    </ligand>
</feature>
<keyword evidence="8 13" id="KW-0828">Tyrosine catabolism</keyword>
<evidence type="ECO:0000256" key="5">
    <source>
        <dbReference type="ARBA" id="ARBA00022801"/>
    </source>
</evidence>
<dbReference type="eggNOG" id="KOG2843">
    <property type="taxonomic scope" value="Eukaryota"/>
</dbReference>
<dbReference type="InterPro" id="IPR036663">
    <property type="entry name" value="Fumarylacetoacetase_C_sf"/>
</dbReference>
<feature type="binding site" evidence="12">
    <location>
        <position position="213"/>
    </location>
    <ligand>
        <name>Ca(2+)</name>
        <dbReference type="ChEBI" id="CHEBI:29108"/>
    </ligand>
</feature>
<dbReference type="RefSeq" id="XP_007739843.1">
    <property type="nucleotide sequence ID" value="XM_007741653.1"/>
</dbReference>
<evidence type="ECO:0000256" key="2">
    <source>
        <dbReference type="ARBA" id="ARBA00010211"/>
    </source>
</evidence>
<evidence type="ECO:0000256" key="12">
    <source>
        <dbReference type="PIRSR" id="PIRSR605959-3"/>
    </source>
</evidence>
<comment type="catalytic activity">
    <reaction evidence="13">
        <text>4-fumarylacetoacetate + H2O = acetoacetate + fumarate + H(+)</text>
        <dbReference type="Rhea" id="RHEA:10244"/>
        <dbReference type="ChEBI" id="CHEBI:13705"/>
        <dbReference type="ChEBI" id="CHEBI:15377"/>
        <dbReference type="ChEBI" id="CHEBI:15378"/>
        <dbReference type="ChEBI" id="CHEBI:18034"/>
        <dbReference type="ChEBI" id="CHEBI:29806"/>
        <dbReference type="EC" id="3.7.1.2"/>
    </reaction>
</comment>
<dbReference type="GO" id="GO:1902000">
    <property type="term" value="P:homogentisate catabolic process"/>
    <property type="evidence" value="ECO:0007669"/>
    <property type="project" value="TreeGrafter"/>
</dbReference>
<dbReference type="Gene3D" id="2.30.30.230">
    <property type="entry name" value="Fumarylacetoacetase, N-terminal domain"/>
    <property type="match status" value="1"/>
</dbReference>
<evidence type="ECO:0000256" key="9">
    <source>
        <dbReference type="ARBA" id="ARBA00023232"/>
    </source>
</evidence>
<dbReference type="InterPro" id="IPR011234">
    <property type="entry name" value="Fumarylacetoacetase-like_C"/>
</dbReference>
<feature type="domain" description="Fumarylacetoacetase N-terminal" evidence="15">
    <location>
        <begin position="20"/>
        <end position="130"/>
    </location>
</feature>
<feature type="domain" description="Fumarylacetoacetase-like C-terminal" evidence="14">
    <location>
        <begin position="165"/>
        <end position="428"/>
    </location>
</feature>
<dbReference type="EC" id="3.7.1.2" evidence="3 13"/>
<keyword evidence="17" id="KW-1185">Reference proteome</keyword>
<evidence type="ECO:0000313" key="17">
    <source>
        <dbReference type="Proteomes" id="UP000019471"/>
    </source>
</evidence>
<keyword evidence="4 12" id="KW-0479">Metal-binding</keyword>
<dbReference type="Pfam" id="PF01557">
    <property type="entry name" value="FAA_hydrolase"/>
    <property type="match status" value="1"/>
</dbReference>
<organism evidence="16 17">
    <name type="scientific">Cladophialophora psammophila CBS 110553</name>
    <dbReference type="NCBI Taxonomy" id="1182543"/>
    <lineage>
        <taxon>Eukaryota</taxon>
        <taxon>Fungi</taxon>
        <taxon>Dikarya</taxon>
        <taxon>Ascomycota</taxon>
        <taxon>Pezizomycotina</taxon>
        <taxon>Eurotiomycetes</taxon>
        <taxon>Chaetothyriomycetidae</taxon>
        <taxon>Chaetothyriales</taxon>
        <taxon>Herpotrichiellaceae</taxon>
        <taxon>Cladophialophora</taxon>
    </lineage>
</organism>
<feature type="binding site" evidence="12">
    <location>
        <position position="269"/>
    </location>
    <ligand>
        <name>Mg(2+)</name>
        <dbReference type="ChEBI" id="CHEBI:18420"/>
    </ligand>
</feature>
<accession>W9XHV3</accession>
<dbReference type="PANTHER" id="PTHR43069">
    <property type="entry name" value="FUMARYLACETOACETASE"/>
    <property type="match status" value="1"/>
</dbReference>
<protein>
    <recommendedName>
        <fullName evidence="3 13">Fumarylacetoacetase</fullName>
        <ecNumber evidence="3 13">3.7.1.2</ecNumber>
    </recommendedName>
    <alternativeName>
        <fullName evidence="13">Fumarylacetoacetate hydrolase</fullName>
    </alternativeName>
</protein>
<gene>
    <name evidence="16" type="ORF">A1O5_01034</name>
</gene>
<dbReference type="InterPro" id="IPR005959">
    <property type="entry name" value="Fumarylacetoacetase"/>
</dbReference>
<comment type="pathway">
    <text evidence="1 13">Amino-acid degradation; L-phenylalanine degradation; acetoacetate and fumarate from L-phenylalanine: step 6/6.</text>
</comment>
<dbReference type="GeneID" id="19185770"/>
<dbReference type="Pfam" id="PF09298">
    <property type="entry name" value="FAA_hydrolase_N"/>
    <property type="match status" value="1"/>
</dbReference>
<dbReference type="GO" id="GO:0004334">
    <property type="term" value="F:fumarylacetoacetase activity"/>
    <property type="evidence" value="ECO:0007669"/>
    <property type="project" value="UniProtKB-UniRule"/>
</dbReference>
<dbReference type="GO" id="GO:0006572">
    <property type="term" value="P:L-tyrosine catabolic process"/>
    <property type="evidence" value="ECO:0007669"/>
    <property type="project" value="UniProtKB-UniRule"/>
</dbReference>